<reference evidence="1" key="1">
    <citation type="journal article" date="2022" name="bioRxiv">
        <title>Sequencing and chromosome-scale assembly of the giantPleurodeles waltlgenome.</title>
        <authorList>
            <person name="Brown T."/>
            <person name="Elewa A."/>
            <person name="Iarovenko S."/>
            <person name="Subramanian E."/>
            <person name="Araus A.J."/>
            <person name="Petzold A."/>
            <person name="Susuki M."/>
            <person name="Suzuki K.-i.T."/>
            <person name="Hayashi T."/>
            <person name="Toyoda A."/>
            <person name="Oliveira C."/>
            <person name="Osipova E."/>
            <person name="Leigh N.D."/>
            <person name="Simon A."/>
            <person name="Yun M.H."/>
        </authorList>
    </citation>
    <scope>NUCLEOTIDE SEQUENCE</scope>
    <source>
        <strain evidence="1">20211129_DDA</strain>
        <tissue evidence="1">Liver</tissue>
    </source>
</reference>
<accession>A0AAV7VRU4</accession>
<organism evidence="1 2">
    <name type="scientific">Pleurodeles waltl</name>
    <name type="common">Iberian ribbed newt</name>
    <dbReference type="NCBI Taxonomy" id="8319"/>
    <lineage>
        <taxon>Eukaryota</taxon>
        <taxon>Metazoa</taxon>
        <taxon>Chordata</taxon>
        <taxon>Craniata</taxon>
        <taxon>Vertebrata</taxon>
        <taxon>Euteleostomi</taxon>
        <taxon>Amphibia</taxon>
        <taxon>Batrachia</taxon>
        <taxon>Caudata</taxon>
        <taxon>Salamandroidea</taxon>
        <taxon>Salamandridae</taxon>
        <taxon>Pleurodelinae</taxon>
        <taxon>Pleurodeles</taxon>
    </lineage>
</organism>
<dbReference type="Proteomes" id="UP001066276">
    <property type="component" value="Chromosome 2_1"/>
</dbReference>
<comment type="caution">
    <text evidence="1">The sequence shown here is derived from an EMBL/GenBank/DDBJ whole genome shotgun (WGS) entry which is preliminary data.</text>
</comment>
<dbReference type="AlphaFoldDB" id="A0AAV7VRU4"/>
<keyword evidence="2" id="KW-1185">Reference proteome</keyword>
<gene>
    <name evidence="1" type="ORF">NDU88_006861</name>
</gene>
<sequence length="69" mass="7710">MEIRPRSEDISLATCASWLPVISFQGEGPVRALPWLRQKRPSWRVSLLVPLGCLVTPFRVKGLLEPTPG</sequence>
<evidence type="ECO:0000313" key="2">
    <source>
        <dbReference type="Proteomes" id="UP001066276"/>
    </source>
</evidence>
<evidence type="ECO:0000313" key="1">
    <source>
        <dbReference type="EMBL" id="KAJ1203066.1"/>
    </source>
</evidence>
<proteinExistence type="predicted"/>
<name>A0AAV7VRU4_PLEWA</name>
<dbReference type="EMBL" id="JANPWB010000003">
    <property type="protein sequence ID" value="KAJ1203066.1"/>
    <property type="molecule type" value="Genomic_DNA"/>
</dbReference>
<protein>
    <submittedName>
        <fullName evidence="1">Uncharacterized protein</fullName>
    </submittedName>
</protein>